<protein>
    <submittedName>
        <fullName evidence="1">Uncharacterized protein</fullName>
    </submittedName>
</protein>
<name>A0A2I7RNP0_9CAUD</name>
<dbReference type="Proteomes" id="UP000269294">
    <property type="component" value="Segment"/>
</dbReference>
<keyword evidence="2" id="KW-1185">Reference proteome</keyword>
<dbReference type="EMBL" id="MG592574">
    <property type="protein sequence ID" value="AUR95259.1"/>
    <property type="molecule type" value="Genomic_DNA"/>
</dbReference>
<accession>A0A2I7RNP0</accession>
<proteinExistence type="predicted"/>
<organism evidence="1 2">
    <name type="scientific">Vibrio phage 1.204.O._10N.222.46.F12</name>
    <dbReference type="NCBI Taxonomy" id="1881263"/>
    <lineage>
        <taxon>Viruses</taxon>
        <taxon>Duplodnaviria</taxon>
        <taxon>Heunggongvirae</taxon>
        <taxon>Uroviricota</taxon>
        <taxon>Caudoviricetes</taxon>
        <taxon>Autographivirales</taxon>
        <taxon>Cyclitvirus</taxon>
        <taxon>Cyclitvirus cyclit</taxon>
    </lineage>
</organism>
<evidence type="ECO:0000313" key="2">
    <source>
        <dbReference type="Proteomes" id="UP000269294"/>
    </source>
</evidence>
<reference evidence="1 2" key="1">
    <citation type="submission" date="2017-11" db="EMBL/GenBank/DDBJ databases">
        <title>A major lineage of nontailed dsDNA viruses as unrecognized killers of marine bacteria.</title>
        <authorList>
            <person name="Kauffman K.M."/>
            <person name="Hussain F.A."/>
            <person name="Yang J."/>
            <person name="Arevalo P."/>
            <person name="Brown J.M."/>
            <person name="Chang W.K."/>
            <person name="VanInsberghe D."/>
            <person name="Elsherbini J."/>
            <person name="Cutler M.B."/>
            <person name="Kelly L."/>
            <person name="Polz M.F."/>
        </authorList>
    </citation>
    <scope>NUCLEOTIDE SEQUENCE [LARGE SCALE GENOMIC DNA]</scope>
</reference>
<sequence>MKAGYYKLIDREGYLSSHQNNSNILKVYGHTLHVQGRGIAVVCKDALHPDTVLIYGSELDFFEYLGETLPKPIMKPVYRRNKRTPKAGEVWRAIMCNGEEAFYNILEVDDDIVTYELIMPYTKPSRLVNRRSIGSFLSIISTYQGIPQYRTFSH</sequence>
<gene>
    <name evidence="1" type="ORF">NVP1204O_39</name>
</gene>
<evidence type="ECO:0000313" key="1">
    <source>
        <dbReference type="EMBL" id="AUR95259.1"/>
    </source>
</evidence>